<evidence type="ECO:0008006" key="3">
    <source>
        <dbReference type="Google" id="ProtNLM"/>
    </source>
</evidence>
<reference evidence="1 2" key="1">
    <citation type="submission" date="2020-08" db="EMBL/GenBank/DDBJ databases">
        <title>A Genomic Blueprint of the Chicken Gut Microbiome.</title>
        <authorList>
            <person name="Gilroy R."/>
            <person name="Ravi A."/>
            <person name="Getino M."/>
            <person name="Pursley I."/>
            <person name="Horton D.L."/>
            <person name="Alikhan N.-F."/>
            <person name="Baker D."/>
            <person name="Gharbi K."/>
            <person name="Hall N."/>
            <person name="Watson M."/>
            <person name="Adriaenssens E.M."/>
            <person name="Foster-Nyarko E."/>
            <person name="Jarju S."/>
            <person name="Secka A."/>
            <person name="Antonio M."/>
            <person name="Oren A."/>
            <person name="Chaudhuri R."/>
            <person name="La Ragione R.M."/>
            <person name="Hildebrand F."/>
            <person name="Pallen M.J."/>
        </authorList>
    </citation>
    <scope>NUCLEOTIDE SEQUENCE [LARGE SCALE GENOMIC DNA]</scope>
    <source>
        <strain evidence="1 2">Re31</strain>
    </source>
</reference>
<evidence type="ECO:0000313" key="2">
    <source>
        <dbReference type="Proteomes" id="UP000640930"/>
    </source>
</evidence>
<accession>A0ABR8XG82</accession>
<proteinExistence type="predicted"/>
<dbReference type="EMBL" id="JACSQA010000034">
    <property type="protein sequence ID" value="MBD8028239.1"/>
    <property type="molecule type" value="Genomic_DNA"/>
</dbReference>
<protein>
    <recommendedName>
        <fullName evidence="3">Lipoprotein</fullName>
    </recommendedName>
</protein>
<organism evidence="1 2">
    <name type="scientific">Ureibacillus galli</name>
    <dbReference type="NCBI Taxonomy" id="2762222"/>
    <lineage>
        <taxon>Bacteria</taxon>
        <taxon>Bacillati</taxon>
        <taxon>Bacillota</taxon>
        <taxon>Bacilli</taxon>
        <taxon>Bacillales</taxon>
        <taxon>Caryophanaceae</taxon>
        <taxon>Ureibacillus</taxon>
    </lineage>
</organism>
<sequence length="145" mass="16661">MKKVYILILSVICISGCNVLPSFDTFEPIEGKIVSDNKEYTMVIGDFEWVEWDFEANKTSNLDKKGLADEFNTLELEKGTKLKIEMDESPLSLEINEESEDGVVKSIDIRENEITLPTNEGYYIYEVKAKWNEGNITYVFDVNIK</sequence>
<gene>
    <name evidence="1" type="ORF">H9636_16445</name>
</gene>
<keyword evidence="2" id="KW-1185">Reference proteome</keyword>
<dbReference type="Proteomes" id="UP000640930">
    <property type="component" value="Unassembled WGS sequence"/>
</dbReference>
<name>A0ABR8XG82_9BACL</name>
<comment type="caution">
    <text evidence="1">The sequence shown here is derived from an EMBL/GenBank/DDBJ whole genome shotgun (WGS) entry which is preliminary data.</text>
</comment>
<dbReference type="RefSeq" id="WP_191708656.1">
    <property type="nucleotide sequence ID" value="NZ_JACSQA010000034.1"/>
</dbReference>
<evidence type="ECO:0000313" key="1">
    <source>
        <dbReference type="EMBL" id="MBD8028239.1"/>
    </source>
</evidence>